<dbReference type="InterPro" id="IPR050641">
    <property type="entry name" value="RIFMO-like"/>
</dbReference>
<keyword evidence="2" id="KW-0285">Flavoprotein</keyword>
<gene>
    <name evidence="5" type="ORF">WCD74_12885</name>
</gene>
<dbReference type="PROSITE" id="PS51257">
    <property type="entry name" value="PROKAR_LIPOPROTEIN"/>
    <property type="match status" value="1"/>
</dbReference>
<dbReference type="Gene3D" id="3.40.30.120">
    <property type="match status" value="1"/>
</dbReference>
<dbReference type="Gene3D" id="3.30.70.2450">
    <property type="match status" value="1"/>
</dbReference>
<protein>
    <submittedName>
        <fullName evidence="5">FAD-dependent monooxygenase</fullName>
    </submittedName>
</protein>
<keyword evidence="3" id="KW-0274">FAD</keyword>
<accession>A0ABU8MMY2</accession>
<feature type="domain" description="FAD-binding" evidence="4">
    <location>
        <begin position="3"/>
        <end position="336"/>
    </location>
</feature>
<dbReference type="PANTHER" id="PTHR43004">
    <property type="entry name" value="TRK SYSTEM POTASSIUM UPTAKE PROTEIN"/>
    <property type="match status" value="1"/>
</dbReference>
<dbReference type="PRINTS" id="PR00420">
    <property type="entry name" value="RNGMNOXGNASE"/>
</dbReference>
<dbReference type="PANTHER" id="PTHR43004:SF19">
    <property type="entry name" value="BINDING MONOOXYGENASE, PUTATIVE (JCVI)-RELATED"/>
    <property type="match status" value="1"/>
</dbReference>
<keyword evidence="6" id="KW-1185">Reference proteome</keyword>
<keyword evidence="5" id="KW-0503">Monooxygenase</keyword>
<comment type="caution">
    <text evidence="5">The sequence shown here is derived from an EMBL/GenBank/DDBJ whole genome shotgun (WGS) entry which is preliminary data.</text>
</comment>
<proteinExistence type="predicted"/>
<dbReference type="InterPro" id="IPR036188">
    <property type="entry name" value="FAD/NAD-bd_sf"/>
</dbReference>
<evidence type="ECO:0000256" key="2">
    <source>
        <dbReference type="ARBA" id="ARBA00022630"/>
    </source>
</evidence>
<organism evidence="5 6">
    <name type="scientific">Actinomycetospora aurantiaca</name>
    <dbReference type="NCBI Taxonomy" id="3129233"/>
    <lineage>
        <taxon>Bacteria</taxon>
        <taxon>Bacillati</taxon>
        <taxon>Actinomycetota</taxon>
        <taxon>Actinomycetes</taxon>
        <taxon>Pseudonocardiales</taxon>
        <taxon>Pseudonocardiaceae</taxon>
        <taxon>Actinomycetospora</taxon>
    </lineage>
</organism>
<keyword evidence="5" id="KW-0560">Oxidoreductase</keyword>
<name>A0ABU8MMY2_9PSEU</name>
<dbReference type="EMBL" id="JBBEGN010000005">
    <property type="protein sequence ID" value="MEJ2868660.1"/>
    <property type="molecule type" value="Genomic_DNA"/>
</dbReference>
<dbReference type="RefSeq" id="WP_337695235.1">
    <property type="nucleotide sequence ID" value="NZ_JBBEGN010000005.1"/>
</dbReference>
<evidence type="ECO:0000256" key="3">
    <source>
        <dbReference type="ARBA" id="ARBA00022827"/>
    </source>
</evidence>
<evidence type="ECO:0000313" key="6">
    <source>
        <dbReference type="Proteomes" id="UP001385809"/>
    </source>
</evidence>
<dbReference type="SUPFAM" id="SSF51905">
    <property type="entry name" value="FAD/NAD(P)-binding domain"/>
    <property type="match status" value="1"/>
</dbReference>
<comment type="cofactor">
    <cofactor evidence="1">
        <name>FAD</name>
        <dbReference type="ChEBI" id="CHEBI:57692"/>
    </cofactor>
</comment>
<evidence type="ECO:0000256" key="1">
    <source>
        <dbReference type="ARBA" id="ARBA00001974"/>
    </source>
</evidence>
<dbReference type="Gene3D" id="3.50.50.60">
    <property type="entry name" value="FAD/NAD(P)-binding domain"/>
    <property type="match status" value="1"/>
</dbReference>
<dbReference type="Pfam" id="PF01494">
    <property type="entry name" value="FAD_binding_3"/>
    <property type="match status" value="1"/>
</dbReference>
<evidence type="ECO:0000259" key="4">
    <source>
        <dbReference type="Pfam" id="PF01494"/>
    </source>
</evidence>
<dbReference type="InterPro" id="IPR002938">
    <property type="entry name" value="FAD-bd"/>
</dbReference>
<dbReference type="Proteomes" id="UP001385809">
    <property type="component" value="Unassembled WGS sequence"/>
</dbReference>
<evidence type="ECO:0000313" key="5">
    <source>
        <dbReference type="EMBL" id="MEJ2868660.1"/>
    </source>
</evidence>
<dbReference type="GO" id="GO:0004497">
    <property type="term" value="F:monooxygenase activity"/>
    <property type="evidence" value="ECO:0007669"/>
    <property type="project" value="UniProtKB-KW"/>
</dbReference>
<reference evidence="5 6" key="1">
    <citation type="submission" date="2024-03" db="EMBL/GenBank/DDBJ databases">
        <title>Actinomycetospora sp. OC33-EN08, a novel actinomycete isolated from wild orchid (Aerides multiflora).</title>
        <authorList>
            <person name="Suriyachadkun C."/>
        </authorList>
    </citation>
    <scope>NUCLEOTIDE SEQUENCE [LARGE SCALE GENOMIC DNA]</scope>
    <source>
        <strain evidence="5 6">OC33-EN08</strain>
    </source>
</reference>
<sequence length="505" mass="53237">MTTRVLVVGAGPVGLTAACQLARLGVDVRVVEKLAAPTTESRAVGVHARSLEMFAALGVLPRLEARGRRIAALQMSDGRTGHLRARMDLADVPTRHPYVLDVAQPDTEAVLTERATELGVSIERGVALTGLTQDTLGVDVTFSDGRTDRVGWVVGADGGHSAVRRLVGEQLHGSFQGQHFAMADVDIDTSLSRDLIHMFTHPDGMAMVFPLAGHRARLMFLVDGTDPAGPTMEQIQALAETRMGGRVQAHHPRWLTYFEVHHAQVSSYRHGRVFLAGDAAHVHSPAGAQGMNTGVQDAANLAWKLALVVRGVADEALLDTYQAERHPVGAAVVRQTTVLTDLGAATGLLGLLRDAVYFVAGHSRRVAAAAATRMAEITIGYPRGPLGVQRGGALPAGEHCPDPAELRDADGTPVSVESLLARPGFLLLTRNRSAQLRLGEIGTVIVLDSATDPLGLGDGMALVRPDGYLGLVSATADQEVVDGYLAAKIGDVAPASVRRPSALAG</sequence>